<organism evidence="1 4">
    <name type="scientific">Halanaeroarchaeum sulfurireducens</name>
    <dbReference type="NCBI Taxonomy" id="1604004"/>
    <lineage>
        <taxon>Archaea</taxon>
        <taxon>Methanobacteriati</taxon>
        <taxon>Methanobacteriota</taxon>
        <taxon>Stenosarchaea group</taxon>
        <taxon>Halobacteria</taxon>
        <taxon>Halobacteriales</taxon>
        <taxon>Halobacteriaceae</taxon>
        <taxon>Halanaeroarchaeum</taxon>
    </lineage>
</organism>
<gene>
    <name evidence="2" type="ORF">HLASA_1155</name>
    <name evidence="1" type="ORF">HLASF_1167</name>
</gene>
<protein>
    <submittedName>
        <fullName evidence="1">Ornithine cyclodeaminase</fullName>
    </submittedName>
</protein>
<dbReference type="PANTHER" id="PTHR13812">
    <property type="entry name" value="KETIMINE REDUCTASE MU-CRYSTALLIN"/>
    <property type="match status" value="1"/>
</dbReference>
<dbReference type="Pfam" id="PF02423">
    <property type="entry name" value="OCD_Mu_crystall"/>
    <property type="match status" value="1"/>
</dbReference>
<dbReference type="GO" id="GO:0005737">
    <property type="term" value="C:cytoplasm"/>
    <property type="evidence" value="ECO:0007669"/>
    <property type="project" value="TreeGrafter"/>
</dbReference>
<dbReference type="Proteomes" id="UP000060390">
    <property type="component" value="Chromosome"/>
</dbReference>
<reference evidence="1 4" key="1">
    <citation type="journal article" date="2015" name="ISME J.">
        <title>Elemental sulfur and acetate can support life of a novel strictly anaerobic haloarchaeon.</title>
        <authorList>
            <person name="Sorokin D.Y."/>
            <person name="Kublanov I.V."/>
            <person name="Gavrilov S.N."/>
            <person name="Rojo D."/>
            <person name="Roman P."/>
            <person name="Golyshin P.N."/>
            <person name="Slepak V.Z."/>
            <person name="Smedile F."/>
            <person name="Ferrer M."/>
            <person name="Messina E."/>
            <person name="La Cono V."/>
            <person name="Yakimov M.M."/>
        </authorList>
    </citation>
    <scope>NUCLEOTIDE SEQUENCE [LARGE SCALE GENOMIC DNA]</scope>
    <source>
        <strain evidence="1 4">HSR2</strain>
    </source>
</reference>
<reference evidence="2 3" key="3">
    <citation type="journal article" date="2016" name="Stand. Genomic Sci.">
        <title>Complete genome sequence of 'Halanaeroarchaeum sulfurireducens' M27-SA2, a sulfur-reducing and acetate-oxidizing haloarchaeon from the deep-sea hypersaline anoxic lake Medee.</title>
        <authorList>
            <person name="Messina E."/>
            <person name="Sorokin D.Y."/>
            <person name="Kublanov I.V."/>
            <person name="Toshchakov S."/>
            <person name="Lopatina A."/>
            <person name="Arcadi E."/>
            <person name="Smedile F."/>
            <person name="La Spada G."/>
            <person name="La Cono V."/>
            <person name="Yakimov M.M."/>
        </authorList>
    </citation>
    <scope>NUCLEOTIDE SEQUENCE [LARGE SCALE GENOMIC DNA]</scope>
    <source>
        <strain evidence="2 3">M27-SA2</strain>
    </source>
</reference>
<evidence type="ECO:0000313" key="3">
    <source>
        <dbReference type="Proteomes" id="UP000060390"/>
    </source>
</evidence>
<dbReference type="InterPro" id="IPR003462">
    <property type="entry name" value="ODC_Mu_crystall"/>
</dbReference>
<dbReference type="GeneID" id="26010502"/>
<evidence type="ECO:0000313" key="1">
    <source>
        <dbReference type="EMBL" id="AKH97654.1"/>
    </source>
</evidence>
<dbReference type="KEGG" id="hsu:HLASF_1167"/>
<dbReference type="KEGG" id="hsf:HLASA_1155"/>
<proteinExistence type="predicted"/>
<dbReference type="HOGENOM" id="CLU_042088_1_2_2"/>
<dbReference type="Proteomes" id="UP000069906">
    <property type="component" value="Chromosome"/>
</dbReference>
<dbReference type="PANTHER" id="PTHR13812:SF19">
    <property type="entry name" value="KETIMINE REDUCTASE MU-CRYSTALLIN"/>
    <property type="match status" value="1"/>
</dbReference>
<dbReference type="InterPro" id="IPR036291">
    <property type="entry name" value="NAD(P)-bd_dom_sf"/>
</dbReference>
<dbReference type="Gene3D" id="3.40.50.720">
    <property type="entry name" value="NAD(P)-binding Rossmann-like Domain"/>
    <property type="match status" value="1"/>
</dbReference>
<dbReference type="EMBL" id="CP008874">
    <property type="protein sequence ID" value="AKH97654.1"/>
    <property type="molecule type" value="Genomic_DNA"/>
</dbReference>
<evidence type="ECO:0000313" key="4">
    <source>
        <dbReference type="Proteomes" id="UP000069906"/>
    </source>
</evidence>
<dbReference type="RefSeq" id="WP_050048382.1">
    <property type="nucleotide sequence ID" value="NZ_CP008874.1"/>
</dbReference>
<accession>A0A0F7PDE1</accession>
<dbReference type="SUPFAM" id="SSF51735">
    <property type="entry name" value="NAD(P)-binding Rossmann-fold domains"/>
    <property type="match status" value="1"/>
</dbReference>
<sequence>MVRILTSDDVRPLLKMTDVLTVVEDAIVAQGAGRVERPDRPHFPVGYGLDVNRPLEPMGTGLVMSAYVHGTDYFATKIASVHPDNPRRGFPTTSAQIAVNDAATGQPVAYMDGTHVTGARTGSVGGLAVRELTDGPVRVAVVGAGVQAQWQVRAIDAATTIESVVFHSPHERSRTGVAETMRNELDVDAAPVDDVGAAVSDVDVVVTATTSHEPVFPGDALAEGTVVVGIGSYTDEMQEIDRTTFDRSSQVFADVPKAVEDIGDIQQAGLAGDDLIPFADLLSGTVDPTDGITIVESVGSVVMDVATASYVVDRARERDVGEEVPF</sequence>
<reference evidence="3" key="2">
    <citation type="submission" date="2015-05" db="EMBL/GenBank/DDBJ databases">
        <title>Complete genome sequence of Halanaeroarchaeum sulfurireducens type strain M27-SA2, a sulfate-reducer haloarchaeon from marine anoxic lake Medee.</title>
        <authorList>
            <person name="Messina E."/>
            <person name="Kublanov I.V."/>
            <person name="Toshchakov S."/>
            <person name="Arcadi E."/>
            <person name="La Spada G."/>
            <person name="La Cono V."/>
            <person name="Yakimov M.M."/>
        </authorList>
    </citation>
    <scope>NUCLEOTIDE SEQUENCE [LARGE SCALE GENOMIC DNA]</scope>
    <source>
        <strain evidence="3">M27-SA2</strain>
    </source>
</reference>
<dbReference type="InterPro" id="IPR023401">
    <property type="entry name" value="ODC_N"/>
</dbReference>
<dbReference type="STRING" id="1604004.HLASA_1155"/>
<dbReference type="AlphaFoldDB" id="A0A0F7PDE1"/>
<evidence type="ECO:0000313" key="2">
    <source>
        <dbReference type="EMBL" id="ALG82049.1"/>
    </source>
</evidence>
<dbReference type="OrthoDB" id="214116at2157"/>
<name>A0A0F7PDE1_9EURY</name>
<dbReference type="PIRSF" id="PIRSF001439">
    <property type="entry name" value="CryM"/>
    <property type="match status" value="1"/>
</dbReference>
<keyword evidence="4" id="KW-1185">Reference proteome</keyword>
<dbReference type="EMBL" id="CP011564">
    <property type="protein sequence ID" value="ALG82049.1"/>
    <property type="molecule type" value="Genomic_DNA"/>
</dbReference>
<dbReference type="Gene3D" id="3.30.1780.10">
    <property type="entry name" value="ornithine cyclodeaminase, domain 1"/>
    <property type="match status" value="1"/>
</dbReference>